<dbReference type="RefSeq" id="WP_161743043.1">
    <property type="nucleotide sequence ID" value="NZ_JAAAMV010000005.1"/>
</dbReference>
<dbReference type="SUPFAM" id="SSF54593">
    <property type="entry name" value="Glyoxalase/Bleomycin resistance protein/Dihydroxybiphenyl dioxygenase"/>
    <property type="match status" value="1"/>
</dbReference>
<comment type="caution">
    <text evidence="2">The sequence shown here is derived from an EMBL/GenBank/DDBJ whole genome shotgun (WGS) entry which is preliminary data.</text>
</comment>
<accession>A0ABW9XNN0</accession>
<keyword evidence="3" id="KW-1185">Reference proteome</keyword>
<dbReference type="PANTHER" id="PTHR33990">
    <property type="entry name" value="PROTEIN YJDN-RELATED"/>
    <property type="match status" value="1"/>
</dbReference>
<sequence length="131" mass="14076">MGAQLTAYIISENAREQAGFYAKALGGEIVSTMTYGQMPGAPEGMADRVMHLAMTVAGENALFFADSGPVGYTRSISLSLSYGDEAEARDAFANLGDGGEVKYPFALQPWGAYYGEVQDQFGITWQVVKQQ</sequence>
<proteinExistence type="predicted"/>
<dbReference type="Proteomes" id="UP000665561">
    <property type="component" value="Unassembled WGS sequence"/>
</dbReference>
<evidence type="ECO:0000313" key="2">
    <source>
        <dbReference type="EMBL" id="NBD24241.1"/>
    </source>
</evidence>
<dbReference type="PANTHER" id="PTHR33990:SF1">
    <property type="entry name" value="PROTEIN YJDN"/>
    <property type="match status" value="1"/>
</dbReference>
<dbReference type="Gene3D" id="3.10.180.10">
    <property type="entry name" value="2,3-Dihydroxybiphenyl 1,2-Dioxygenase, domain 1"/>
    <property type="match status" value="1"/>
</dbReference>
<dbReference type="InterPro" id="IPR029068">
    <property type="entry name" value="Glyas_Bleomycin-R_OHBP_Dase"/>
</dbReference>
<gene>
    <name evidence="2" type="ORF">GT019_10170</name>
</gene>
<evidence type="ECO:0000313" key="3">
    <source>
        <dbReference type="Proteomes" id="UP000665561"/>
    </source>
</evidence>
<name>A0ABW9XNN0_9BACL</name>
<reference evidence="2 3" key="1">
    <citation type="submission" date="2020-01" db="EMBL/GenBank/DDBJ databases">
        <title>Paenibacillus soybeanensis sp. nov. isolated from the nodules of soybean (Glycine max(L.) Merr).</title>
        <authorList>
            <person name="Wang H."/>
        </authorList>
    </citation>
    <scope>NUCLEOTIDE SEQUENCE [LARGE SCALE GENOMIC DNA]</scope>
    <source>
        <strain evidence="2 3">T1</strain>
    </source>
</reference>
<protein>
    <submittedName>
        <fullName evidence="2">VOC family protein</fullName>
    </submittedName>
</protein>
<dbReference type="Pfam" id="PF06983">
    <property type="entry name" value="3-dmu-9_3-mt"/>
    <property type="match status" value="1"/>
</dbReference>
<evidence type="ECO:0000259" key="1">
    <source>
        <dbReference type="Pfam" id="PF06983"/>
    </source>
</evidence>
<dbReference type="EMBL" id="JAAAMV010000005">
    <property type="protein sequence ID" value="NBD24241.1"/>
    <property type="molecule type" value="Genomic_DNA"/>
</dbReference>
<organism evidence="2 3">
    <name type="scientific">Paenibacillus glycinis</name>
    <dbReference type="NCBI Taxonomy" id="2697035"/>
    <lineage>
        <taxon>Bacteria</taxon>
        <taxon>Bacillati</taxon>
        <taxon>Bacillota</taxon>
        <taxon>Bacilli</taxon>
        <taxon>Bacillales</taxon>
        <taxon>Paenibacillaceae</taxon>
        <taxon>Paenibacillus</taxon>
    </lineage>
</organism>
<dbReference type="InterPro" id="IPR028973">
    <property type="entry name" value="PhnB-like"/>
</dbReference>
<feature type="domain" description="PhnB-like" evidence="1">
    <location>
        <begin position="11"/>
        <end position="128"/>
    </location>
</feature>
<dbReference type="CDD" id="cd06588">
    <property type="entry name" value="PhnB_like"/>
    <property type="match status" value="1"/>
</dbReference>